<proteinExistence type="predicted"/>
<dbReference type="Proteomes" id="UP000006280">
    <property type="component" value="Segment"/>
</dbReference>
<sequence length="99" mass="11370">MTTKATGIESCLVETWEGWDGDNEWMVFYDCKLKPGTLENTELDFSRAIDVSIDLQNLKATVSQDYPKAGKGATLDFKFNLTLVPEFTEKRIEDHLREY</sequence>
<evidence type="ECO:0000313" key="2">
    <source>
        <dbReference type="Proteomes" id="UP000006280"/>
    </source>
</evidence>
<gene>
    <name evidence="1" type="ORF">My1_072</name>
</gene>
<evidence type="ECO:0000313" key="1">
    <source>
        <dbReference type="EMBL" id="AFQ22231.1"/>
    </source>
</evidence>
<protein>
    <submittedName>
        <fullName evidence="1">Uncharacterized protein</fullName>
    </submittedName>
</protein>
<dbReference type="KEGG" id="vg:13826869"/>
<accession>J9QPU6</accession>
<name>J9QPU6_9CAUD</name>
<dbReference type="EMBL" id="JX195166">
    <property type="protein sequence ID" value="AFQ22231.1"/>
    <property type="molecule type" value="Genomic_DNA"/>
</dbReference>
<dbReference type="RefSeq" id="YP_006906324.1">
    <property type="nucleotide sequence ID" value="NC_018837.1"/>
</dbReference>
<dbReference type="GeneID" id="13826869"/>
<dbReference type="OrthoDB" id="18440at10239"/>
<keyword evidence="2" id="KW-1185">Reference proteome</keyword>
<organism evidence="1 2">
    <name type="scientific">Pectobacterium phage My1</name>
    <dbReference type="NCBI Taxonomy" id="1204539"/>
    <lineage>
        <taxon>Viruses</taxon>
        <taxon>Duplodnaviria</taxon>
        <taxon>Heunggongvirae</taxon>
        <taxon>Uroviricota</taxon>
        <taxon>Caudoviricetes</taxon>
        <taxon>Demerecviridae</taxon>
        <taxon>Mccorquodalevirinae</taxon>
        <taxon>Myunavirus</taxon>
        <taxon>Myunavirus My1</taxon>
    </lineage>
</organism>
<reference evidence="1 2" key="1">
    <citation type="journal article" date="2012" name="J. Virol.">
        <title>Complete Genome Sequence of Pectobacterium carotovorum subsp. carotovorum Bacteriophage My1.</title>
        <authorList>
            <person name="Lee D.H."/>
            <person name="Lee J.H."/>
            <person name="Shin H."/>
            <person name="Ji S."/>
            <person name="Roh E."/>
            <person name="Jung K."/>
            <person name="Ryu S."/>
            <person name="Choi J."/>
            <person name="Heu S."/>
        </authorList>
    </citation>
    <scope>NUCLEOTIDE SEQUENCE [LARGE SCALE GENOMIC DNA]</scope>
</reference>